<feature type="compositionally biased region" description="Low complexity" evidence="4">
    <location>
        <begin position="892"/>
        <end position="912"/>
    </location>
</feature>
<feature type="region of interest" description="Disordered" evidence="4">
    <location>
        <begin position="50"/>
        <end position="99"/>
    </location>
</feature>
<dbReference type="Proteomes" id="UP000094020">
    <property type="component" value="Chromosome 8"/>
</dbReference>
<dbReference type="AlphaFoldDB" id="A0A1B9I0T4"/>
<reference evidence="7" key="2">
    <citation type="submission" date="2013-07" db="EMBL/GenBank/DDBJ databases">
        <authorList>
            <consortium name="The Broad Institute Genome Sequencing Platform"/>
            <person name="Cuomo C."/>
            <person name="Litvintseva A."/>
            <person name="Chen Y."/>
            <person name="Heitman J."/>
            <person name="Sun S."/>
            <person name="Springer D."/>
            <person name="Dromer F."/>
            <person name="Young S.K."/>
            <person name="Zeng Q."/>
            <person name="Gargeya S."/>
            <person name="Fitzgerald M."/>
            <person name="Abouelleil A."/>
            <person name="Alvarado L."/>
            <person name="Berlin A.M."/>
            <person name="Chapman S.B."/>
            <person name="Dewar J."/>
            <person name="Goldberg J."/>
            <person name="Griggs A."/>
            <person name="Gujja S."/>
            <person name="Hansen M."/>
            <person name="Howarth C."/>
            <person name="Imamovic A."/>
            <person name="Larimer J."/>
            <person name="McCowan C."/>
            <person name="Murphy C."/>
            <person name="Pearson M."/>
            <person name="Priest M."/>
            <person name="Roberts A."/>
            <person name="Saif S."/>
            <person name="Shea T."/>
            <person name="Sykes S."/>
            <person name="Wortman J."/>
            <person name="Nusbaum C."/>
            <person name="Birren B."/>
        </authorList>
    </citation>
    <scope>NUCLEOTIDE SEQUENCE</scope>
    <source>
        <strain evidence="7">CBS 10737</strain>
    </source>
</reference>
<gene>
    <name evidence="6" type="ORF">I206_04812</name>
    <name evidence="7" type="ORF">I206_105989</name>
</gene>
<dbReference type="Pfam" id="PF00641">
    <property type="entry name" value="Zn_ribbon_RanBP"/>
    <property type="match status" value="2"/>
</dbReference>
<feature type="compositionally biased region" description="Low complexity" evidence="4">
    <location>
        <begin position="161"/>
        <end position="178"/>
    </location>
</feature>
<feature type="compositionally biased region" description="Basic and acidic residues" evidence="4">
    <location>
        <begin position="773"/>
        <end position="782"/>
    </location>
</feature>
<keyword evidence="2" id="KW-0863">Zinc-finger</keyword>
<dbReference type="InterPro" id="IPR001876">
    <property type="entry name" value="Znf_RanBP2"/>
</dbReference>
<evidence type="ECO:0000256" key="2">
    <source>
        <dbReference type="ARBA" id="ARBA00022771"/>
    </source>
</evidence>
<proteinExistence type="predicted"/>
<feature type="compositionally biased region" description="Polar residues" evidence="4">
    <location>
        <begin position="646"/>
        <end position="659"/>
    </location>
</feature>
<feature type="compositionally biased region" description="Low complexity" evidence="4">
    <location>
        <begin position="611"/>
        <end position="641"/>
    </location>
</feature>
<evidence type="ECO:0000256" key="3">
    <source>
        <dbReference type="ARBA" id="ARBA00022833"/>
    </source>
</evidence>
<feature type="compositionally biased region" description="Polar residues" evidence="4">
    <location>
        <begin position="507"/>
        <end position="536"/>
    </location>
</feature>
<evidence type="ECO:0000313" key="7">
    <source>
        <dbReference type="EMBL" id="WWC72030.1"/>
    </source>
</evidence>
<evidence type="ECO:0000313" key="8">
    <source>
        <dbReference type="Proteomes" id="UP000094020"/>
    </source>
</evidence>
<feature type="domain" description="RanBP2-type" evidence="5">
    <location>
        <begin position="799"/>
        <end position="824"/>
    </location>
</feature>
<feature type="region of interest" description="Disordered" evidence="4">
    <location>
        <begin position="758"/>
        <end position="797"/>
    </location>
</feature>
<feature type="compositionally biased region" description="Polar residues" evidence="4">
    <location>
        <begin position="295"/>
        <end position="315"/>
    </location>
</feature>
<feature type="compositionally biased region" description="Polar residues" evidence="4">
    <location>
        <begin position="393"/>
        <end position="407"/>
    </location>
</feature>
<feature type="region of interest" description="Disordered" evidence="4">
    <location>
        <begin position="154"/>
        <end position="218"/>
    </location>
</feature>
<evidence type="ECO:0000256" key="4">
    <source>
        <dbReference type="SAM" id="MobiDB-lite"/>
    </source>
</evidence>
<feature type="region of interest" description="Disordered" evidence="4">
    <location>
        <begin position="258"/>
        <end position="466"/>
    </location>
</feature>
<feature type="compositionally biased region" description="Acidic residues" evidence="4">
    <location>
        <begin position="594"/>
        <end position="607"/>
    </location>
</feature>
<feature type="compositionally biased region" description="Basic and acidic residues" evidence="4">
    <location>
        <begin position="374"/>
        <end position="384"/>
    </location>
</feature>
<feature type="compositionally biased region" description="Basic and acidic residues" evidence="4">
    <location>
        <begin position="62"/>
        <end position="81"/>
    </location>
</feature>
<reference evidence="6" key="1">
    <citation type="submission" date="2013-07" db="EMBL/GenBank/DDBJ databases">
        <title>The Genome Sequence of Cryptococcus pinus CBS10737.</title>
        <authorList>
            <consortium name="The Broad Institute Genome Sequencing Platform"/>
            <person name="Cuomo C."/>
            <person name="Litvintseva A."/>
            <person name="Chen Y."/>
            <person name="Heitman J."/>
            <person name="Sun S."/>
            <person name="Springer D."/>
            <person name="Dromer F."/>
            <person name="Young S.K."/>
            <person name="Zeng Q."/>
            <person name="Gargeya S."/>
            <person name="Fitzgerald M."/>
            <person name="Abouelleil A."/>
            <person name="Alvarado L."/>
            <person name="Berlin A.M."/>
            <person name="Chapman S.B."/>
            <person name="Dewar J."/>
            <person name="Goldberg J."/>
            <person name="Griggs A."/>
            <person name="Gujja S."/>
            <person name="Hansen M."/>
            <person name="Howarth C."/>
            <person name="Imamovic A."/>
            <person name="Larimer J."/>
            <person name="McCowan C."/>
            <person name="Murphy C."/>
            <person name="Pearson M."/>
            <person name="Priest M."/>
            <person name="Roberts A."/>
            <person name="Saif S."/>
            <person name="Shea T."/>
            <person name="Sykes S."/>
            <person name="Wortman J."/>
            <person name="Nusbaum C."/>
            <person name="Birren B."/>
        </authorList>
    </citation>
    <scope>NUCLEOTIDE SEQUENCE [LARGE SCALE GENOMIC DNA]</scope>
    <source>
        <strain evidence="6">CBS 10737</strain>
    </source>
</reference>
<evidence type="ECO:0000313" key="6">
    <source>
        <dbReference type="EMBL" id="OCF49125.1"/>
    </source>
</evidence>
<feature type="region of interest" description="Disordered" evidence="4">
    <location>
        <begin position="1"/>
        <end position="34"/>
    </location>
</feature>
<keyword evidence="1" id="KW-0479">Metal-binding</keyword>
<dbReference type="SMART" id="SM00547">
    <property type="entry name" value="ZnF_RBZ"/>
    <property type="match status" value="3"/>
</dbReference>
<feature type="region of interest" description="Disordered" evidence="4">
    <location>
        <begin position="507"/>
        <end position="733"/>
    </location>
</feature>
<dbReference type="EMBL" id="KI894012">
    <property type="protein sequence ID" value="OCF49125.1"/>
    <property type="molecule type" value="Genomic_DNA"/>
</dbReference>
<feature type="compositionally biased region" description="Basic and acidic residues" evidence="4">
    <location>
        <begin position="452"/>
        <end position="466"/>
    </location>
</feature>
<feature type="domain" description="RanBP2-type" evidence="5">
    <location>
        <begin position="863"/>
        <end position="888"/>
    </location>
</feature>
<feature type="compositionally biased region" description="Low complexity" evidence="4">
    <location>
        <begin position="408"/>
        <end position="419"/>
    </location>
</feature>
<dbReference type="Gene3D" id="4.10.1060.10">
    <property type="entry name" value="Zinc finger, RanBP2-type"/>
    <property type="match status" value="3"/>
</dbReference>
<feature type="compositionally biased region" description="Polar residues" evidence="4">
    <location>
        <begin position="420"/>
        <end position="430"/>
    </location>
</feature>
<dbReference type="OrthoDB" id="79830at2759"/>
<reference evidence="7" key="4">
    <citation type="submission" date="2024-02" db="EMBL/GenBank/DDBJ databases">
        <title>Comparative genomics of Cryptococcus and Kwoniella reveals pathogenesis evolution and contrasting modes of karyotype evolution via chromosome fusion or intercentromeric recombination.</title>
        <authorList>
            <person name="Coelho M.A."/>
            <person name="David-Palma M."/>
            <person name="Shea T."/>
            <person name="Bowers K."/>
            <person name="McGinley-Smith S."/>
            <person name="Mohammad A.W."/>
            <person name="Gnirke A."/>
            <person name="Yurkov A.M."/>
            <person name="Nowrousian M."/>
            <person name="Sun S."/>
            <person name="Cuomo C.A."/>
            <person name="Heitman J."/>
        </authorList>
    </citation>
    <scope>NUCLEOTIDE SEQUENCE</scope>
    <source>
        <strain evidence="7">CBS 10737</strain>
    </source>
</reference>
<sequence length="945" mass="101325">MERSSSQRDLRAERIARTPYNRPEPSRLRKSASMTPLATLKSIVSYVSSPFTKSSSSVLPTHTDDGPLRIADVDQDTKSESGSEDEWNGEPPSQMNGQDIFTLAAAAGRSGQQFEDRAITWRTNEVPGGRRQLARLALEGSSSAKALEPAIPTAPGHFDLVKSSPSMPSLSKSVSSPLRIPQSRTSRTKSPLSSNENTHLPQRGAIPDYSTPHINQTQGLSSSASSVALTAFLEAKKGQLMTTDDFRVIESLTENMKAESQFGGSPTKSEFSQTQTPNQVKSRGGWAAGSYPSGIRSSNSFASLNTPNKANQASTPGKVFSIGSTPNISGGSPYRQRYLGPGMSPRRLLPQPKKSNLKPLFNFGASTNGEDLSDELKGKKQKVADEDEISMDIDSNTTPSTANAPGLSSSVSMPSLSASTKGNSKLSVPTHTPAKSSPLSRDSSSPYSTGENDEKAKRKREAELAGKKRAAEIIMDIIDEEIGPIIPTRKAEPVIFNPYDRTSLNPSTVPAVPSTQPSTAFAGSTPRKSLTRSINGKGSPARRTPTRGAAAKLELHKEAMRGSKALTTIERIQGVRPWEKGESSSRNSRVETPIPDDDEIEIDELVDESQASSSRAPSPAPSVSAPASSKNAASTAKTPTAETFKPFTTPSITFNNQPLPKSPAPTPSSESFDSPLTKSIITASTSSSENIIPKPTFSFGKTSTTPDSIEKIDSTKEPKSKSPEKEPTPKLDTSKIYLSAKDSALKIAQPALPFFTFTLPRPMESTPSPSVLEESKKRKEPSFEFTLPSSKSEPQSEEKDWNCGLCGLKNPGSAKEKCTICEEPKPKFNPQSQSAVEPLKSFQSSISTQGFSLGQFTNKSGGKDWMCDVCMLMNPDSVKDKCTICEAPKPASKSSTNSSTFGTTTSGFGQTQAPKASGEWQCNLCMLKNPDSAKEKCQICDAPRP</sequence>
<dbReference type="STRING" id="1296096.A0A1B9I0T4"/>
<feature type="compositionally biased region" description="Low complexity" evidence="4">
    <location>
        <begin position="433"/>
        <end position="448"/>
    </location>
</feature>
<feature type="compositionally biased region" description="Low complexity" evidence="4">
    <location>
        <begin position="541"/>
        <end position="551"/>
    </location>
</feature>
<feature type="region of interest" description="Disordered" evidence="4">
    <location>
        <begin position="891"/>
        <end position="912"/>
    </location>
</feature>
<reference evidence="6" key="3">
    <citation type="submission" date="2016-07" db="EMBL/GenBank/DDBJ databases">
        <title>Evolution of pathogenesis and genome organization in the Tremellales.</title>
        <authorList>
            <person name="Cuomo C."/>
            <person name="Litvintseva A."/>
            <person name="Heitman J."/>
            <person name="Chen Y."/>
            <person name="Sun S."/>
            <person name="Springer D."/>
            <person name="Dromer F."/>
            <person name="Young S."/>
            <person name="Zeng Q."/>
            <person name="Chapman S."/>
            <person name="Gujja S."/>
            <person name="Saif S."/>
            <person name="Birren B."/>
        </authorList>
    </citation>
    <scope>NUCLEOTIDE SEQUENCE</scope>
    <source>
        <strain evidence="6">CBS 10737</strain>
    </source>
</reference>
<accession>A0A1B9I0T4</accession>
<evidence type="ECO:0000256" key="1">
    <source>
        <dbReference type="ARBA" id="ARBA00022723"/>
    </source>
</evidence>
<name>A0A1B9I0T4_9TREE</name>
<feature type="compositionally biased region" description="Polar residues" evidence="4">
    <location>
        <begin position="262"/>
        <end position="281"/>
    </location>
</feature>
<organism evidence="6">
    <name type="scientific">Kwoniella pini CBS 10737</name>
    <dbReference type="NCBI Taxonomy" id="1296096"/>
    <lineage>
        <taxon>Eukaryota</taxon>
        <taxon>Fungi</taxon>
        <taxon>Dikarya</taxon>
        <taxon>Basidiomycota</taxon>
        <taxon>Agaricomycotina</taxon>
        <taxon>Tremellomycetes</taxon>
        <taxon>Tremellales</taxon>
        <taxon>Cryptococcaceae</taxon>
        <taxon>Kwoniella</taxon>
    </lineage>
</organism>
<protein>
    <recommendedName>
        <fullName evidence="5">RanBP2-type domain-containing protein</fullName>
    </recommendedName>
</protein>
<feature type="compositionally biased region" description="Low complexity" evidence="4">
    <location>
        <begin position="677"/>
        <end position="692"/>
    </location>
</feature>
<dbReference type="GeneID" id="30173181"/>
<dbReference type="EMBL" id="CP144526">
    <property type="protein sequence ID" value="WWC72030.1"/>
    <property type="molecule type" value="Genomic_DNA"/>
</dbReference>
<dbReference type="RefSeq" id="XP_019010344.1">
    <property type="nucleotide sequence ID" value="XM_019156542.1"/>
</dbReference>
<feature type="compositionally biased region" description="Basic and acidic residues" evidence="4">
    <location>
        <begin position="1"/>
        <end position="16"/>
    </location>
</feature>
<feature type="compositionally biased region" description="Polar residues" evidence="4">
    <location>
        <begin position="182"/>
        <end position="200"/>
    </location>
</feature>
<evidence type="ECO:0000259" key="5">
    <source>
        <dbReference type="SMART" id="SM00547"/>
    </source>
</evidence>
<feature type="domain" description="RanBP2-type" evidence="5">
    <location>
        <begin position="918"/>
        <end position="943"/>
    </location>
</feature>
<feature type="compositionally biased region" description="Basic and acidic residues" evidence="4">
    <location>
        <begin position="708"/>
        <end position="733"/>
    </location>
</feature>
<feature type="compositionally biased region" description="Polar residues" evidence="4">
    <location>
        <begin position="667"/>
        <end position="676"/>
    </location>
</feature>
<keyword evidence="8" id="KW-1185">Reference proteome</keyword>
<dbReference type="GO" id="GO:0008270">
    <property type="term" value="F:zinc ion binding"/>
    <property type="evidence" value="ECO:0007669"/>
    <property type="project" value="UniProtKB-KW"/>
</dbReference>
<dbReference type="KEGG" id="kpin:30173181"/>
<keyword evidence="3" id="KW-0862">Zinc</keyword>